<dbReference type="Pfam" id="PF03999">
    <property type="entry name" value="MAP65_ASE1"/>
    <property type="match status" value="1"/>
</dbReference>
<dbReference type="GO" id="GO:1990023">
    <property type="term" value="C:mitotic spindle midzone"/>
    <property type="evidence" value="ECO:0007669"/>
    <property type="project" value="TreeGrafter"/>
</dbReference>
<dbReference type="PANTHER" id="PTHR19321">
    <property type="entry name" value="PROTEIN REGULATOR OF CYTOKINESIS 1 PRC1-RELATED"/>
    <property type="match status" value="1"/>
</dbReference>
<evidence type="ECO:0000256" key="1">
    <source>
        <dbReference type="SAM" id="MobiDB-lite"/>
    </source>
</evidence>
<feature type="region of interest" description="Disordered" evidence="1">
    <location>
        <begin position="424"/>
        <end position="496"/>
    </location>
</feature>
<dbReference type="EMBL" id="JAAAJB010000483">
    <property type="protein sequence ID" value="KAG0255018.1"/>
    <property type="molecule type" value="Genomic_DNA"/>
</dbReference>
<organism evidence="2 3">
    <name type="scientific">Actinomortierella ambigua</name>
    <dbReference type="NCBI Taxonomy" id="1343610"/>
    <lineage>
        <taxon>Eukaryota</taxon>
        <taxon>Fungi</taxon>
        <taxon>Fungi incertae sedis</taxon>
        <taxon>Mucoromycota</taxon>
        <taxon>Mortierellomycotina</taxon>
        <taxon>Mortierellomycetes</taxon>
        <taxon>Mortierellales</taxon>
        <taxon>Mortierellaceae</taxon>
        <taxon>Actinomortierella</taxon>
    </lineage>
</organism>
<reference evidence="2" key="1">
    <citation type="journal article" date="2020" name="Fungal Divers.">
        <title>Resolving the Mortierellaceae phylogeny through synthesis of multi-gene phylogenetics and phylogenomics.</title>
        <authorList>
            <person name="Vandepol N."/>
            <person name="Liber J."/>
            <person name="Desiro A."/>
            <person name="Na H."/>
            <person name="Kennedy M."/>
            <person name="Barry K."/>
            <person name="Grigoriev I.V."/>
            <person name="Miller A.N."/>
            <person name="O'Donnell K."/>
            <person name="Stajich J.E."/>
            <person name="Bonito G."/>
        </authorList>
    </citation>
    <scope>NUCLEOTIDE SEQUENCE</scope>
    <source>
        <strain evidence="2">BC1065</strain>
    </source>
</reference>
<dbReference type="GO" id="GO:0008017">
    <property type="term" value="F:microtubule binding"/>
    <property type="evidence" value="ECO:0007669"/>
    <property type="project" value="InterPro"/>
</dbReference>
<dbReference type="AlphaFoldDB" id="A0A9P6PXW7"/>
<dbReference type="PANTHER" id="PTHR19321:SF41">
    <property type="entry name" value="FASCETTO-RELATED"/>
    <property type="match status" value="1"/>
</dbReference>
<accession>A0A9P6PXW7</accession>
<feature type="compositionally biased region" description="Low complexity" evidence="1">
    <location>
        <begin position="424"/>
        <end position="447"/>
    </location>
</feature>
<dbReference type="InterPro" id="IPR007145">
    <property type="entry name" value="MAP65_Ase1_PRC1"/>
</dbReference>
<dbReference type="OrthoDB" id="642895at2759"/>
<dbReference type="GO" id="GO:0005737">
    <property type="term" value="C:cytoplasm"/>
    <property type="evidence" value="ECO:0007669"/>
    <property type="project" value="TreeGrafter"/>
</dbReference>
<dbReference type="Proteomes" id="UP000807716">
    <property type="component" value="Unassembled WGS sequence"/>
</dbReference>
<dbReference type="Gene3D" id="1.20.58.1520">
    <property type="match status" value="1"/>
</dbReference>
<comment type="caution">
    <text evidence="2">The sequence shown here is derived from an EMBL/GenBank/DDBJ whole genome shotgun (WGS) entry which is preliminary data.</text>
</comment>
<sequence length="496" mass="56733">MDTDAETEVDLADDTVWHVLQGLDKVLVETTKQNHGLLSAEIEDLMEHIERSCGDLGIDPSTLSPWLGLPMMAPITLVTSKALHTILDELLQLERTYQLIEKEWMTRVQEFDMTVGKLRARWDHCAYLPADDYDNALSRLFGQAEQGWSMVAASRGNLFRLEPPLCLARHCLAHIRTKLESLDQVFLQRQSRVRAMEPVVRALYKELKIPMEHRILFGQLATVRYAAELGRTIKSLQAELEARTLYRQSSTWDELMAEWDRGLVPEDERTAFRNLIENTGMPYVERLQRIHDEAEACRRRYSRCEKVLKLLMNRKGHIEKMIAFEHTASDPKRLFQSSFQLVEEEKFRRRAFPTLLKLEEALVDAVSKYERENDEPFMFDGQPYMQTLQSEIANRHVNHTVFAKFTPEIVAPTRTQTLHLLSSGGTTTTAAATVSPPSSPPRASSKSSTERVAVSTQALQQQQQARSSHSFLRANTLPSQQTNSPGSRTYNRVLHS</sequence>
<dbReference type="GO" id="GO:0051256">
    <property type="term" value="P:mitotic spindle midzone assembly"/>
    <property type="evidence" value="ECO:0007669"/>
    <property type="project" value="TreeGrafter"/>
</dbReference>
<name>A0A9P6PXW7_9FUNG</name>
<feature type="compositionally biased region" description="Polar residues" evidence="1">
    <location>
        <begin position="476"/>
        <end position="490"/>
    </location>
</feature>
<keyword evidence="3" id="KW-1185">Reference proteome</keyword>
<protein>
    <submittedName>
        <fullName evidence="2">Uncharacterized protein</fullName>
    </submittedName>
</protein>
<evidence type="ECO:0000313" key="3">
    <source>
        <dbReference type="Proteomes" id="UP000807716"/>
    </source>
</evidence>
<proteinExistence type="predicted"/>
<gene>
    <name evidence="2" type="ORF">DFQ27_006496</name>
</gene>
<evidence type="ECO:0000313" key="2">
    <source>
        <dbReference type="EMBL" id="KAG0255018.1"/>
    </source>
</evidence>